<dbReference type="InParanoid" id="A0A177CEW9"/>
<dbReference type="GeneID" id="28770705"/>
<evidence type="ECO:0000313" key="2">
    <source>
        <dbReference type="EMBL" id="OAG05751.1"/>
    </source>
</evidence>
<evidence type="ECO:0000313" key="3">
    <source>
        <dbReference type="Proteomes" id="UP000077069"/>
    </source>
</evidence>
<evidence type="ECO:0000256" key="1">
    <source>
        <dbReference type="SAM" id="MobiDB-lite"/>
    </source>
</evidence>
<dbReference type="Proteomes" id="UP000077069">
    <property type="component" value="Unassembled WGS sequence"/>
</dbReference>
<reference evidence="2 3" key="1">
    <citation type="submission" date="2016-05" db="EMBL/GenBank/DDBJ databases">
        <title>Comparative analysis of secretome profiles of manganese(II)-oxidizing ascomycete fungi.</title>
        <authorList>
            <consortium name="DOE Joint Genome Institute"/>
            <person name="Zeiner C.A."/>
            <person name="Purvine S.O."/>
            <person name="Zink E.M."/>
            <person name="Wu S."/>
            <person name="Pasa-Tolic L."/>
            <person name="Chaput D.L."/>
            <person name="Haridas S."/>
            <person name="Grigoriev I.V."/>
            <person name="Santelli C.M."/>
            <person name="Hansel C.M."/>
        </authorList>
    </citation>
    <scope>NUCLEOTIDE SEQUENCE [LARGE SCALE GENOMIC DNA]</scope>
    <source>
        <strain evidence="2 3">AP3s5-JAC2a</strain>
    </source>
</reference>
<dbReference type="AlphaFoldDB" id="A0A177CEW9"/>
<name>A0A177CEW9_9PLEO</name>
<organism evidence="2 3">
    <name type="scientific">Paraphaeosphaeria sporulosa</name>
    <dbReference type="NCBI Taxonomy" id="1460663"/>
    <lineage>
        <taxon>Eukaryota</taxon>
        <taxon>Fungi</taxon>
        <taxon>Dikarya</taxon>
        <taxon>Ascomycota</taxon>
        <taxon>Pezizomycotina</taxon>
        <taxon>Dothideomycetes</taxon>
        <taxon>Pleosporomycetidae</taxon>
        <taxon>Pleosporales</taxon>
        <taxon>Massarineae</taxon>
        <taxon>Didymosphaeriaceae</taxon>
        <taxon>Paraphaeosphaeria</taxon>
    </lineage>
</organism>
<sequence length="172" mass="18787">MARRGAGMRRGLQRSAGIPSAGFATKESPVRSVERGPVNCHAALRDRVGARWGTALHMGTRFAGKTFRSQLVVKCPPSAPSDCSGAHGTRSHSSVGLRDLHAHTEAVTASEGRVARQMAGLRCLRFDSLSALASHSRRFPLHRRRCRPVTTRRELSPLPAGRIRYKDRSQLA</sequence>
<proteinExistence type="predicted"/>
<dbReference type="RefSeq" id="XP_018036116.1">
    <property type="nucleotide sequence ID" value="XM_018187219.1"/>
</dbReference>
<gene>
    <name evidence="2" type="ORF">CC84DRAFT_733380</name>
</gene>
<protein>
    <submittedName>
        <fullName evidence="2">Uncharacterized protein</fullName>
    </submittedName>
</protein>
<keyword evidence="3" id="KW-1185">Reference proteome</keyword>
<feature type="region of interest" description="Disordered" evidence="1">
    <location>
        <begin position="1"/>
        <end position="35"/>
    </location>
</feature>
<dbReference type="EMBL" id="KV441552">
    <property type="protein sequence ID" value="OAG05751.1"/>
    <property type="molecule type" value="Genomic_DNA"/>
</dbReference>
<accession>A0A177CEW9</accession>